<sequence>MLLFGIIVQFQDAGIGVNLKKSYFYYSILTLILILKAFNPHEKRTPKPVVFPFSVFVDDWLVFGGAGVNCQPDFEP</sequence>
<keyword evidence="2" id="KW-1185">Reference proteome</keyword>
<organism evidence="1 2">
    <name type="scientific">Phaeodactylibacter xiamenensis</name>
    <dbReference type="NCBI Taxonomy" id="1524460"/>
    <lineage>
        <taxon>Bacteria</taxon>
        <taxon>Pseudomonadati</taxon>
        <taxon>Bacteroidota</taxon>
        <taxon>Saprospiria</taxon>
        <taxon>Saprospirales</taxon>
        <taxon>Haliscomenobacteraceae</taxon>
        <taxon>Phaeodactylibacter</taxon>
    </lineage>
</organism>
<name>A0A098S6T8_9BACT</name>
<dbReference type="AlphaFoldDB" id="A0A098S6T8"/>
<protein>
    <submittedName>
        <fullName evidence="1">Uncharacterized protein</fullName>
    </submittedName>
</protein>
<dbReference type="STRING" id="1524460.IX84_19195"/>
<gene>
    <name evidence="1" type="ORF">IX84_19195</name>
</gene>
<evidence type="ECO:0000313" key="1">
    <source>
        <dbReference type="EMBL" id="KGE86807.1"/>
    </source>
</evidence>
<proteinExistence type="predicted"/>
<accession>A0A098S6T8</accession>
<comment type="caution">
    <text evidence="1">The sequence shown here is derived from an EMBL/GenBank/DDBJ whole genome shotgun (WGS) entry which is preliminary data.</text>
</comment>
<dbReference type="EMBL" id="JPOS01000054">
    <property type="protein sequence ID" value="KGE86807.1"/>
    <property type="molecule type" value="Genomic_DNA"/>
</dbReference>
<evidence type="ECO:0000313" key="2">
    <source>
        <dbReference type="Proteomes" id="UP000029736"/>
    </source>
</evidence>
<reference evidence="1 2" key="1">
    <citation type="journal article" date="2014" name="Int. J. Syst. Evol. Microbiol.">
        <title>Phaeodactylibacter xiamenensis gen. nov., sp. nov., a member of the family Saprospiraceae isolated from the marine alga Phaeodactylum tricornutum.</title>
        <authorList>
            <person name="Chen Z.Jr."/>
            <person name="Lei X."/>
            <person name="Lai Q."/>
            <person name="Li Y."/>
            <person name="Zhang B."/>
            <person name="Zhang J."/>
            <person name="Zhang H."/>
            <person name="Yang L."/>
            <person name="Zheng W."/>
            <person name="Tian Y."/>
            <person name="Yu Z."/>
            <person name="Xu H.Jr."/>
            <person name="Zheng T."/>
        </authorList>
    </citation>
    <scope>NUCLEOTIDE SEQUENCE [LARGE SCALE GENOMIC DNA]</scope>
    <source>
        <strain evidence="1 2">KD52</strain>
    </source>
</reference>
<dbReference type="Proteomes" id="UP000029736">
    <property type="component" value="Unassembled WGS sequence"/>
</dbReference>